<dbReference type="OrthoDB" id="8020547at2"/>
<comment type="caution">
    <text evidence="1">The sequence shown here is derived from an EMBL/GenBank/DDBJ whole genome shotgun (WGS) entry which is preliminary data.</text>
</comment>
<dbReference type="Proteomes" id="UP000254925">
    <property type="component" value="Unassembled WGS sequence"/>
</dbReference>
<organism evidence="1 2">
    <name type="scientific">Microvirga subterranea</name>
    <dbReference type="NCBI Taxonomy" id="186651"/>
    <lineage>
        <taxon>Bacteria</taxon>
        <taxon>Pseudomonadati</taxon>
        <taxon>Pseudomonadota</taxon>
        <taxon>Alphaproteobacteria</taxon>
        <taxon>Hyphomicrobiales</taxon>
        <taxon>Methylobacteriaceae</taxon>
        <taxon>Microvirga</taxon>
    </lineage>
</organism>
<keyword evidence="2" id="KW-1185">Reference proteome</keyword>
<evidence type="ECO:0000313" key="2">
    <source>
        <dbReference type="Proteomes" id="UP000254925"/>
    </source>
</evidence>
<name>A0A370HJP9_9HYPH</name>
<dbReference type="AlphaFoldDB" id="A0A370HJP9"/>
<dbReference type="EMBL" id="QQBB01000005">
    <property type="protein sequence ID" value="RDI58833.1"/>
    <property type="molecule type" value="Genomic_DNA"/>
</dbReference>
<reference evidence="1 2" key="1">
    <citation type="submission" date="2018-07" db="EMBL/GenBank/DDBJ databases">
        <title>Genomic Encyclopedia of Type Strains, Phase IV (KMG-IV): sequencing the most valuable type-strain genomes for metagenomic binning, comparative biology and taxonomic classification.</title>
        <authorList>
            <person name="Goeker M."/>
        </authorList>
    </citation>
    <scope>NUCLEOTIDE SEQUENCE [LARGE SCALE GENOMIC DNA]</scope>
    <source>
        <strain evidence="1 2">DSM 14364</strain>
    </source>
</reference>
<evidence type="ECO:0000313" key="1">
    <source>
        <dbReference type="EMBL" id="RDI58833.1"/>
    </source>
</evidence>
<protein>
    <submittedName>
        <fullName evidence="1">Uncharacterized protein</fullName>
    </submittedName>
</protein>
<accession>A0A370HJP9</accession>
<dbReference type="RefSeq" id="WP_114770819.1">
    <property type="nucleotide sequence ID" value="NZ_QQBB01000005.1"/>
</dbReference>
<proteinExistence type="predicted"/>
<sequence length="100" mass="11816">MTIAPTRQTHFRVRRYDADPARNVAEALEISRALDAVEASYEQDRQCLNEWPGPEALKQHFLKELACRYTRDRDWLMQRLVEIHQRTFMRPVVGGQPRAH</sequence>
<gene>
    <name evidence="1" type="ORF">DES45_105358</name>
</gene>